<dbReference type="eggNOG" id="ENOG502RF23">
    <property type="taxonomic scope" value="Eukaryota"/>
</dbReference>
<feature type="region of interest" description="Disordered" evidence="1">
    <location>
        <begin position="88"/>
        <end position="183"/>
    </location>
</feature>
<feature type="region of interest" description="Disordered" evidence="1">
    <location>
        <begin position="1"/>
        <end position="24"/>
    </location>
</feature>
<dbReference type="InParanoid" id="G2QJ93"/>
<reference evidence="2 3" key="1">
    <citation type="journal article" date="2011" name="Nat. Biotechnol.">
        <title>Comparative genomic analysis of the thermophilic biomass-degrading fungi Myceliophthora thermophila and Thielavia terrestris.</title>
        <authorList>
            <person name="Berka R.M."/>
            <person name="Grigoriev I.V."/>
            <person name="Otillar R."/>
            <person name="Salamov A."/>
            <person name="Grimwood J."/>
            <person name="Reid I."/>
            <person name="Ishmael N."/>
            <person name="John T."/>
            <person name="Darmond C."/>
            <person name="Moisan M.-C."/>
            <person name="Henrissat B."/>
            <person name="Coutinho P.M."/>
            <person name="Lombard V."/>
            <person name="Natvig D.O."/>
            <person name="Lindquist E."/>
            <person name="Schmutz J."/>
            <person name="Lucas S."/>
            <person name="Harris P."/>
            <person name="Powlowski J."/>
            <person name="Bellemare A."/>
            <person name="Taylor D."/>
            <person name="Butler G."/>
            <person name="de Vries R.P."/>
            <person name="Allijn I.E."/>
            <person name="van den Brink J."/>
            <person name="Ushinsky S."/>
            <person name="Storms R."/>
            <person name="Powell A.J."/>
            <person name="Paulsen I.T."/>
            <person name="Elbourne L.D.H."/>
            <person name="Baker S.E."/>
            <person name="Magnuson J."/>
            <person name="LaBoissiere S."/>
            <person name="Clutterbuck A.J."/>
            <person name="Martinez D."/>
            <person name="Wogulis M."/>
            <person name="de Leon A.L."/>
            <person name="Rey M.W."/>
            <person name="Tsang A."/>
        </authorList>
    </citation>
    <scope>NUCLEOTIDE SEQUENCE [LARGE SCALE GENOMIC DNA]</scope>
    <source>
        <strain evidence="3">ATCC 42464 / BCRC 31852 / DSM 1799</strain>
    </source>
</reference>
<name>G2QJ93_THET4</name>
<dbReference type="OMA" id="RSVANAW"/>
<protein>
    <submittedName>
        <fullName evidence="2">Uncharacterized protein</fullName>
    </submittedName>
</protein>
<evidence type="ECO:0000256" key="1">
    <source>
        <dbReference type="SAM" id="MobiDB-lite"/>
    </source>
</evidence>
<keyword evidence="3" id="KW-1185">Reference proteome</keyword>
<dbReference type="HOGENOM" id="CLU_1476125_0_0_1"/>
<dbReference type="AlphaFoldDB" id="G2QJ93"/>
<dbReference type="VEuPathDB" id="FungiDB:MYCTH_2120489"/>
<organism evidence="2 3">
    <name type="scientific">Thermothelomyces thermophilus (strain ATCC 42464 / BCRC 31852 / DSM 1799)</name>
    <name type="common">Sporotrichum thermophile</name>
    <dbReference type="NCBI Taxonomy" id="573729"/>
    <lineage>
        <taxon>Eukaryota</taxon>
        <taxon>Fungi</taxon>
        <taxon>Dikarya</taxon>
        <taxon>Ascomycota</taxon>
        <taxon>Pezizomycotina</taxon>
        <taxon>Sordariomycetes</taxon>
        <taxon>Sordariomycetidae</taxon>
        <taxon>Sordariales</taxon>
        <taxon>Chaetomiaceae</taxon>
        <taxon>Thermothelomyces</taxon>
    </lineage>
</organism>
<feature type="compositionally biased region" description="Low complexity" evidence="1">
    <location>
        <begin position="93"/>
        <end position="103"/>
    </location>
</feature>
<dbReference type="GeneID" id="11511464"/>
<accession>G2QJ93</accession>
<dbReference type="KEGG" id="mtm:MYCTH_2120489"/>
<dbReference type="OrthoDB" id="5403747at2759"/>
<evidence type="ECO:0000313" key="3">
    <source>
        <dbReference type="Proteomes" id="UP000007322"/>
    </source>
</evidence>
<dbReference type="RefSeq" id="XP_003665704.1">
    <property type="nucleotide sequence ID" value="XM_003665656.1"/>
</dbReference>
<feature type="compositionally biased region" description="Polar residues" evidence="1">
    <location>
        <begin position="10"/>
        <end position="20"/>
    </location>
</feature>
<feature type="compositionally biased region" description="Low complexity" evidence="1">
    <location>
        <begin position="148"/>
        <end position="160"/>
    </location>
</feature>
<proteinExistence type="predicted"/>
<dbReference type="Proteomes" id="UP000007322">
    <property type="component" value="Chromosome 5"/>
</dbReference>
<feature type="compositionally biased region" description="Basic and acidic residues" evidence="1">
    <location>
        <begin position="172"/>
        <end position="183"/>
    </location>
</feature>
<evidence type="ECO:0000313" key="2">
    <source>
        <dbReference type="EMBL" id="AEO60459.1"/>
    </source>
</evidence>
<gene>
    <name evidence="2" type="ORF">MYCTH_2120489</name>
</gene>
<dbReference type="EMBL" id="CP003006">
    <property type="protein sequence ID" value="AEO60459.1"/>
    <property type="molecule type" value="Genomic_DNA"/>
</dbReference>
<sequence>MAPKADAGNQEESNATSGSGPLSVLSPREQTIMLQALLSDSNFPAGIQVDYVKVANRMNLKNPRSVSNAWSIIKNKIAAYDKKFREDHNLPSAEQEAAATAAENPEDDDNPSPKKRARTNKSSKSAAGGSKRGARAKKDAASAMPDNSGLGAAAGSSEATGRADETEEDEEKKDQDKYLAGEI</sequence>